<evidence type="ECO:0000256" key="1">
    <source>
        <dbReference type="SAM" id="MobiDB-lite"/>
    </source>
</evidence>
<evidence type="ECO:0008006" key="3">
    <source>
        <dbReference type="Google" id="ProtNLM"/>
    </source>
</evidence>
<organism evidence="2">
    <name type="scientific">Streptomyces sp. NBC_01393</name>
    <dbReference type="NCBI Taxonomy" id="2903851"/>
    <lineage>
        <taxon>Bacteria</taxon>
        <taxon>Bacillati</taxon>
        <taxon>Actinomycetota</taxon>
        <taxon>Actinomycetes</taxon>
        <taxon>Kitasatosporales</taxon>
        <taxon>Streptomycetaceae</taxon>
        <taxon>Streptomyces</taxon>
    </lineage>
</organism>
<proteinExistence type="predicted"/>
<evidence type="ECO:0000313" key="2">
    <source>
        <dbReference type="EMBL" id="WTZ12647.1"/>
    </source>
</evidence>
<gene>
    <name evidence="2" type="ORF">OG699_34525</name>
</gene>
<protein>
    <recommendedName>
        <fullName evidence="3">DUF3761 domain-containing protein</fullName>
    </recommendedName>
</protein>
<dbReference type="EMBL" id="CP109546">
    <property type="protein sequence ID" value="WTZ12647.1"/>
    <property type="molecule type" value="Genomic_DNA"/>
</dbReference>
<dbReference type="AlphaFoldDB" id="A0AAU3I7T9"/>
<name>A0AAU3I7T9_9ACTN</name>
<sequence>MSHNKPPYEYERPPVALGSAPEPVRARRPRKRHLLPVIAVAVLLGVGACGNDGGDDKSDTTKVAAAKVRPTVTVTATATATATVTAEPEPAPTVTATKTVKVKVTVTARAASGSGSGGSGSSGGGGTGVSTCSITSNAGNCYSAGQYCRNSDHGAGTTTASGARITCAYRSGGWRWTYS</sequence>
<reference evidence="2" key="1">
    <citation type="submission" date="2022-10" db="EMBL/GenBank/DDBJ databases">
        <title>The complete genomes of actinobacterial strains from the NBC collection.</title>
        <authorList>
            <person name="Joergensen T.S."/>
            <person name="Alvarez Arevalo M."/>
            <person name="Sterndorff E.B."/>
            <person name="Faurdal D."/>
            <person name="Vuksanovic O."/>
            <person name="Mourched A.-S."/>
            <person name="Charusanti P."/>
            <person name="Shaw S."/>
            <person name="Blin K."/>
            <person name="Weber T."/>
        </authorList>
    </citation>
    <scope>NUCLEOTIDE SEQUENCE</scope>
    <source>
        <strain evidence="2">NBC_01393</strain>
    </source>
</reference>
<accession>A0AAU3I7T9</accession>
<feature type="region of interest" description="Disordered" evidence="1">
    <location>
        <begin position="1"/>
        <end position="28"/>
    </location>
</feature>
<feature type="compositionally biased region" description="Basic and acidic residues" evidence="1">
    <location>
        <begin position="1"/>
        <end position="12"/>
    </location>
</feature>